<dbReference type="Proteomes" id="UP000324748">
    <property type="component" value="Unassembled WGS sequence"/>
</dbReference>
<comment type="caution">
    <text evidence="3">The sequence shown here is derived from an EMBL/GenBank/DDBJ whole genome shotgun (WGS) entry which is preliminary data.</text>
</comment>
<name>A0A5B0MY50_PUCGR</name>
<keyword evidence="2" id="KW-0732">Signal</keyword>
<feature type="compositionally biased region" description="Low complexity" evidence="1">
    <location>
        <begin position="31"/>
        <end position="54"/>
    </location>
</feature>
<organism evidence="3 5">
    <name type="scientific">Puccinia graminis f. sp. tritici</name>
    <dbReference type="NCBI Taxonomy" id="56615"/>
    <lineage>
        <taxon>Eukaryota</taxon>
        <taxon>Fungi</taxon>
        <taxon>Dikarya</taxon>
        <taxon>Basidiomycota</taxon>
        <taxon>Pucciniomycotina</taxon>
        <taxon>Pucciniomycetes</taxon>
        <taxon>Pucciniales</taxon>
        <taxon>Pucciniaceae</taxon>
        <taxon>Puccinia</taxon>
    </lineage>
</organism>
<dbReference type="Proteomes" id="UP000325313">
    <property type="component" value="Unassembled WGS sequence"/>
</dbReference>
<dbReference type="EMBL" id="VSWC01000131">
    <property type="protein sequence ID" value="KAA1081273.1"/>
    <property type="molecule type" value="Genomic_DNA"/>
</dbReference>
<keyword evidence="5" id="KW-1185">Reference proteome</keyword>
<evidence type="ECO:0008006" key="7">
    <source>
        <dbReference type="Google" id="ProtNLM"/>
    </source>
</evidence>
<evidence type="ECO:0000313" key="3">
    <source>
        <dbReference type="EMBL" id="KAA1081273.1"/>
    </source>
</evidence>
<reference evidence="5 6" key="1">
    <citation type="submission" date="2019-05" db="EMBL/GenBank/DDBJ databases">
        <title>Emergence of the Ug99 lineage of the wheat stem rust pathogen through somatic hybridization.</title>
        <authorList>
            <person name="Li F."/>
            <person name="Upadhyaya N.M."/>
            <person name="Sperschneider J."/>
            <person name="Matny O."/>
            <person name="Nguyen-Phuc H."/>
            <person name="Mago R."/>
            <person name="Raley C."/>
            <person name="Miller M.E."/>
            <person name="Silverstein K.A.T."/>
            <person name="Henningsen E."/>
            <person name="Hirsch C.D."/>
            <person name="Visser B."/>
            <person name="Pretorius Z.A."/>
            <person name="Steffenson B.J."/>
            <person name="Schwessinger B."/>
            <person name="Dodds P.N."/>
            <person name="Figueroa M."/>
        </authorList>
    </citation>
    <scope>NUCLEOTIDE SEQUENCE [LARGE SCALE GENOMIC DNA]</scope>
    <source>
        <strain evidence="3">21-0</strain>
        <strain evidence="4 6">Ug99</strain>
    </source>
</reference>
<feature type="region of interest" description="Disordered" evidence="1">
    <location>
        <begin position="31"/>
        <end position="79"/>
    </location>
</feature>
<evidence type="ECO:0000256" key="2">
    <source>
        <dbReference type="SAM" id="SignalP"/>
    </source>
</evidence>
<feature type="signal peptide" evidence="2">
    <location>
        <begin position="1"/>
        <end position="19"/>
    </location>
</feature>
<proteinExistence type="predicted"/>
<evidence type="ECO:0000313" key="4">
    <source>
        <dbReference type="EMBL" id="KAA1130224.1"/>
    </source>
</evidence>
<protein>
    <recommendedName>
        <fullName evidence="7">ATP-dependent DNA helicase sgs1</fullName>
    </recommendedName>
</protein>
<sequence>MLAATQTPAVLAAFTSALAANPAAAPVTPVVQPVTPAHGFPTTQKAPAKTTTTTGRPPVESGVPPRRQGRTEEAPKKEDPVAAGMLLLMHKVQLASEVQRKRAEETHIEDKRLAEAIRKEDCRDGEVEQKQIE</sequence>
<evidence type="ECO:0000256" key="1">
    <source>
        <dbReference type="SAM" id="MobiDB-lite"/>
    </source>
</evidence>
<evidence type="ECO:0000313" key="6">
    <source>
        <dbReference type="Proteomes" id="UP000325313"/>
    </source>
</evidence>
<accession>A0A5B0MY50</accession>
<dbReference type="AlphaFoldDB" id="A0A5B0MY50"/>
<gene>
    <name evidence="3" type="ORF">PGT21_032812</name>
    <name evidence="4" type="ORF">PGTUg99_012693</name>
</gene>
<feature type="compositionally biased region" description="Basic and acidic residues" evidence="1">
    <location>
        <begin position="69"/>
        <end position="79"/>
    </location>
</feature>
<dbReference type="EMBL" id="VDEP01000111">
    <property type="protein sequence ID" value="KAA1130224.1"/>
    <property type="molecule type" value="Genomic_DNA"/>
</dbReference>
<evidence type="ECO:0000313" key="5">
    <source>
        <dbReference type="Proteomes" id="UP000324748"/>
    </source>
</evidence>
<feature type="chain" id="PRO_5036366189" description="ATP-dependent DNA helicase sgs1" evidence="2">
    <location>
        <begin position="20"/>
        <end position="133"/>
    </location>
</feature>